<dbReference type="EMBL" id="LLZH01000296">
    <property type="protein sequence ID" value="KUL27682.1"/>
    <property type="molecule type" value="Genomic_DNA"/>
</dbReference>
<dbReference type="OrthoDB" id="2369748at2"/>
<dbReference type="SUPFAM" id="SSF53448">
    <property type="entry name" value="Nucleotide-diphospho-sugar transferases"/>
    <property type="match status" value="1"/>
</dbReference>
<reference evidence="2 3" key="1">
    <citation type="submission" date="2015-10" db="EMBL/GenBank/DDBJ databases">
        <authorList>
            <person name="Gilbert D.G."/>
        </authorList>
    </citation>
    <scope>NUCLEOTIDE SEQUENCE [LARGE SCALE GENOMIC DNA]</scope>
    <source>
        <strain evidence="2 3">NRRL B-16712</strain>
    </source>
</reference>
<evidence type="ECO:0000259" key="1">
    <source>
        <dbReference type="Pfam" id="PF00535"/>
    </source>
</evidence>
<dbReference type="PANTHER" id="PTHR10859:SF91">
    <property type="entry name" value="DOLICHYL-PHOSPHATE BETA-GLUCOSYLTRANSFERASE"/>
    <property type="match status" value="1"/>
</dbReference>
<protein>
    <recommendedName>
        <fullName evidence="1">Glycosyltransferase 2-like domain-containing protein</fullName>
    </recommendedName>
</protein>
<name>A0A117MNV4_9ACTN</name>
<evidence type="ECO:0000313" key="2">
    <source>
        <dbReference type="EMBL" id="KUL27682.1"/>
    </source>
</evidence>
<dbReference type="Proteomes" id="UP000053244">
    <property type="component" value="Unassembled WGS sequence"/>
</dbReference>
<dbReference type="Gene3D" id="3.90.550.10">
    <property type="entry name" value="Spore Coat Polysaccharide Biosynthesis Protein SpsA, Chain A"/>
    <property type="match status" value="1"/>
</dbReference>
<dbReference type="AlphaFoldDB" id="A0A117MNV4"/>
<evidence type="ECO:0000313" key="3">
    <source>
        <dbReference type="Proteomes" id="UP000053244"/>
    </source>
</evidence>
<dbReference type="RefSeq" id="WP_067700010.1">
    <property type="nucleotide sequence ID" value="NZ_LLZH01000296.1"/>
</dbReference>
<dbReference type="InterPro" id="IPR029044">
    <property type="entry name" value="Nucleotide-diphossugar_trans"/>
</dbReference>
<gene>
    <name evidence="2" type="ORF">ADL15_34595</name>
</gene>
<proteinExistence type="predicted"/>
<dbReference type="PANTHER" id="PTHR10859">
    <property type="entry name" value="GLYCOSYL TRANSFERASE"/>
    <property type="match status" value="1"/>
</dbReference>
<accession>A0A117MNV4</accession>
<sequence length="274" mass="29283">MNATATLQPFAPATIAQVTTVPAAPPSLWDPATPGIELTVVVPFFNSGPAVAHTVRNITATLSAAGIGHEIIAVNDGSTDGSQYHLHGIHNVRLIDNRTNSGKGHALHQGFAAAQGAWVGFIDADGDIDPHHLVTYLKLARFGDHAAVYADKRHADSVSTASRLRKLISIVFSTLVTLLFLLQVRDTQTGCKIIRRDALAQLLPHLREQRFAFDLEFFVAAKAAGIGNLHPAPVALNTGATGSTVSTNSIVRTLRDTITIHRRHLAGHYREAAA</sequence>
<dbReference type="Pfam" id="PF00535">
    <property type="entry name" value="Glycos_transf_2"/>
    <property type="match status" value="1"/>
</dbReference>
<feature type="domain" description="Glycosyltransferase 2-like" evidence="1">
    <location>
        <begin position="39"/>
        <end position="202"/>
    </location>
</feature>
<dbReference type="InterPro" id="IPR001173">
    <property type="entry name" value="Glyco_trans_2-like"/>
</dbReference>
<dbReference type="CDD" id="cd04179">
    <property type="entry name" value="DPM_DPG-synthase_like"/>
    <property type="match status" value="1"/>
</dbReference>
<dbReference type="GO" id="GO:0006487">
    <property type="term" value="P:protein N-linked glycosylation"/>
    <property type="evidence" value="ECO:0007669"/>
    <property type="project" value="TreeGrafter"/>
</dbReference>
<comment type="caution">
    <text evidence="2">The sequence shown here is derived from an EMBL/GenBank/DDBJ whole genome shotgun (WGS) entry which is preliminary data.</text>
</comment>
<organism evidence="2 3">
    <name type="scientific">Actinoplanes awajinensis subsp. mycoplanecinus</name>
    <dbReference type="NCBI Taxonomy" id="135947"/>
    <lineage>
        <taxon>Bacteria</taxon>
        <taxon>Bacillati</taxon>
        <taxon>Actinomycetota</taxon>
        <taxon>Actinomycetes</taxon>
        <taxon>Micromonosporales</taxon>
        <taxon>Micromonosporaceae</taxon>
        <taxon>Actinoplanes</taxon>
    </lineage>
</organism>
<keyword evidence="3" id="KW-1185">Reference proteome</keyword>